<evidence type="ECO:0000256" key="3">
    <source>
        <dbReference type="ARBA" id="ARBA00022679"/>
    </source>
</evidence>
<dbReference type="PROSITE" id="PS00108">
    <property type="entry name" value="PROTEIN_KINASE_ST"/>
    <property type="match status" value="1"/>
</dbReference>
<keyword evidence="6" id="KW-0067">ATP-binding</keyword>
<dbReference type="SMART" id="SM00220">
    <property type="entry name" value="S_TKc"/>
    <property type="match status" value="1"/>
</dbReference>
<dbReference type="SUPFAM" id="SSF56112">
    <property type="entry name" value="Protein kinase-like (PK-like)"/>
    <property type="match status" value="1"/>
</dbReference>
<proteinExistence type="predicted"/>
<feature type="domain" description="Protein kinase" evidence="10">
    <location>
        <begin position="81"/>
        <end position="355"/>
    </location>
</feature>
<accession>A0A0C9X7N9</accession>
<evidence type="ECO:0000256" key="6">
    <source>
        <dbReference type="ARBA" id="ARBA00022840"/>
    </source>
</evidence>
<dbReference type="Gene3D" id="1.10.510.10">
    <property type="entry name" value="Transferase(Phosphotransferase) domain 1"/>
    <property type="match status" value="1"/>
</dbReference>
<reference evidence="11 12" key="1">
    <citation type="submission" date="2014-04" db="EMBL/GenBank/DDBJ databases">
        <authorList>
            <consortium name="DOE Joint Genome Institute"/>
            <person name="Kuo A."/>
            <person name="Kohler A."/>
            <person name="Nagy L.G."/>
            <person name="Floudas D."/>
            <person name="Copeland A."/>
            <person name="Barry K.W."/>
            <person name="Cichocki N."/>
            <person name="Veneault-Fourrey C."/>
            <person name="LaButti K."/>
            <person name="Lindquist E.A."/>
            <person name="Lipzen A."/>
            <person name="Lundell T."/>
            <person name="Morin E."/>
            <person name="Murat C."/>
            <person name="Sun H."/>
            <person name="Tunlid A."/>
            <person name="Henrissat B."/>
            <person name="Grigoriev I.V."/>
            <person name="Hibbett D.S."/>
            <person name="Martin F."/>
            <person name="Nordberg H.P."/>
            <person name="Cantor M.N."/>
            <person name="Hua S.X."/>
        </authorList>
    </citation>
    <scope>NUCLEOTIDE SEQUENCE [LARGE SCALE GENOMIC DNA]</scope>
    <source>
        <strain evidence="11 12">LaAM-08-1</strain>
    </source>
</reference>
<evidence type="ECO:0000256" key="9">
    <source>
        <dbReference type="SAM" id="MobiDB-lite"/>
    </source>
</evidence>
<dbReference type="AlphaFoldDB" id="A0A0C9X7N9"/>
<feature type="compositionally biased region" description="Polar residues" evidence="9">
    <location>
        <begin position="1"/>
        <end position="21"/>
    </location>
</feature>
<sequence length="418" mass="47493">MAPLRNTTSTRAARLESSSLPPGSARRHRFDGETEILGSEYGQPFLAEYLKTVVPEFHRLPDPSLIRPSESRAPSLTLKDLDLTRTLGVGSQGMVYLARAKRKSHPLDKPGACFALKVLRKKYQRCHAQLYVCAHMEQKDIERTKLVGIDWNPFIVGIVHALDDSRNLYLMQEAIPCGTLHSLIQQRAPFDSATASFYFSNIVCALAFLEKEDIVHRDIKPENILVAKDGYLVLTDFGSSSKKDDLTNWLLQGTPIYMSPESRQNMPLEEELRLARDWWSSGCVLYEMVTCKVAFYQVESVAEAYSRIVRGEFSWPPDIKLGKKLKAIISELLTVDAEERLGAKGVETVYDHPWLENINWRMMKARRYIAPIIPPAQLLMKTWQAHPLPKSREVPGLNVINPSIHHAYDNRFPEPPII</sequence>
<dbReference type="HOGENOM" id="CLU_000288_63_5_1"/>
<comment type="catalytic activity">
    <reaction evidence="8">
        <text>L-seryl-[protein] + ATP = O-phospho-L-seryl-[protein] + ADP + H(+)</text>
        <dbReference type="Rhea" id="RHEA:17989"/>
        <dbReference type="Rhea" id="RHEA-COMP:9863"/>
        <dbReference type="Rhea" id="RHEA-COMP:11604"/>
        <dbReference type="ChEBI" id="CHEBI:15378"/>
        <dbReference type="ChEBI" id="CHEBI:29999"/>
        <dbReference type="ChEBI" id="CHEBI:30616"/>
        <dbReference type="ChEBI" id="CHEBI:83421"/>
        <dbReference type="ChEBI" id="CHEBI:456216"/>
        <dbReference type="EC" id="2.7.11.11"/>
    </reaction>
</comment>
<evidence type="ECO:0000259" key="10">
    <source>
        <dbReference type="PROSITE" id="PS50011"/>
    </source>
</evidence>
<evidence type="ECO:0000313" key="12">
    <source>
        <dbReference type="Proteomes" id="UP000054477"/>
    </source>
</evidence>
<keyword evidence="2" id="KW-0723">Serine/threonine-protein kinase</keyword>
<dbReference type="STRING" id="1095629.A0A0C9X7N9"/>
<dbReference type="InterPro" id="IPR000719">
    <property type="entry name" value="Prot_kinase_dom"/>
</dbReference>
<reference evidence="12" key="2">
    <citation type="submission" date="2015-01" db="EMBL/GenBank/DDBJ databases">
        <title>Evolutionary Origins and Diversification of the Mycorrhizal Mutualists.</title>
        <authorList>
            <consortium name="DOE Joint Genome Institute"/>
            <consortium name="Mycorrhizal Genomics Consortium"/>
            <person name="Kohler A."/>
            <person name="Kuo A."/>
            <person name="Nagy L.G."/>
            <person name="Floudas D."/>
            <person name="Copeland A."/>
            <person name="Barry K.W."/>
            <person name="Cichocki N."/>
            <person name="Veneault-Fourrey C."/>
            <person name="LaButti K."/>
            <person name="Lindquist E.A."/>
            <person name="Lipzen A."/>
            <person name="Lundell T."/>
            <person name="Morin E."/>
            <person name="Murat C."/>
            <person name="Riley R."/>
            <person name="Ohm R."/>
            <person name="Sun H."/>
            <person name="Tunlid A."/>
            <person name="Henrissat B."/>
            <person name="Grigoriev I.V."/>
            <person name="Hibbett D.S."/>
            <person name="Martin F."/>
        </authorList>
    </citation>
    <scope>NUCLEOTIDE SEQUENCE [LARGE SCALE GENOMIC DNA]</scope>
    <source>
        <strain evidence="12">LaAM-08-1</strain>
    </source>
</reference>
<comment type="catalytic activity">
    <reaction evidence="7">
        <text>L-threonyl-[protein] + ATP = O-phospho-L-threonyl-[protein] + ADP + H(+)</text>
        <dbReference type="Rhea" id="RHEA:46608"/>
        <dbReference type="Rhea" id="RHEA-COMP:11060"/>
        <dbReference type="Rhea" id="RHEA-COMP:11605"/>
        <dbReference type="ChEBI" id="CHEBI:15378"/>
        <dbReference type="ChEBI" id="CHEBI:30013"/>
        <dbReference type="ChEBI" id="CHEBI:30616"/>
        <dbReference type="ChEBI" id="CHEBI:61977"/>
        <dbReference type="ChEBI" id="CHEBI:456216"/>
        <dbReference type="EC" id="2.7.11.11"/>
    </reaction>
</comment>
<evidence type="ECO:0000256" key="7">
    <source>
        <dbReference type="ARBA" id="ARBA00047292"/>
    </source>
</evidence>
<evidence type="ECO:0000256" key="2">
    <source>
        <dbReference type="ARBA" id="ARBA00022527"/>
    </source>
</evidence>
<dbReference type="OrthoDB" id="10252171at2759"/>
<dbReference type="GO" id="GO:0005524">
    <property type="term" value="F:ATP binding"/>
    <property type="evidence" value="ECO:0007669"/>
    <property type="project" value="UniProtKB-KW"/>
</dbReference>
<dbReference type="PANTHER" id="PTHR24353:SF143">
    <property type="entry name" value="PROTEIN KINASE DOMAIN-CONTAINING PROTEIN"/>
    <property type="match status" value="1"/>
</dbReference>
<evidence type="ECO:0000256" key="1">
    <source>
        <dbReference type="ARBA" id="ARBA00012444"/>
    </source>
</evidence>
<evidence type="ECO:0000256" key="8">
    <source>
        <dbReference type="ARBA" id="ARBA00047454"/>
    </source>
</evidence>
<evidence type="ECO:0000313" key="11">
    <source>
        <dbReference type="EMBL" id="KIK08250.1"/>
    </source>
</evidence>
<dbReference type="Gene3D" id="3.30.200.20">
    <property type="entry name" value="Phosphorylase Kinase, domain 1"/>
    <property type="match status" value="1"/>
</dbReference>
<feature type="region of interest" description="Disordered" evidence="9">
    <location>
        <begin position="1"/>
        <end position="28"/>
    </location>
</feature>
<dbReference type="EMBL" id="KN838543">
    <property type="protein sequence ID" value="KIK08250.1"/>
    <property type="molecule type" value="Genomic_DNA"/>
</dbReference>
<keyword evidence="12" id="KW-1185">Reference proteome</keyword>
<dbReference type="PROSITE" id="PS50011">
    <property type="entry name" value="PROTEIN_KINASE_DOM"/>
    <property type="match status" value="1"/>
</dbReference>
<evidence type="ECO:0000256" key="4">
    <source>
        <dbReference type="ARBA" id="ARBA00022741"/>
    </source>
</evidence>
<dbReference type="GO" id="GO:0004691">
    <property type="term" value="F:cAMP-dependent protein kinase activity"/>
    <property type="evidence" value="ECO:0007669"/>
    <property type="project" value="UniProtKB-EC"/>
</dbReference>
<dbReference type="Pfam" id="PF00069">
    <property type="entry name" value="Pkinase"/>
    <property type="match status" value="1"/>
</dbReference>
<gene>
    <name evidence="11" type="ORF">K443DRAFT_589346</name>
</gene>
<name>A0A0C9X7N9_9AGAR</name>
<keyword evidence="4" id="KW-0547">Nucleotide-binding</keyword>
<organism evidence="11 12">
    <name type="scientific">Laccaria amethystina LaAM-08-1</name>
    <dbReference type="NCBI Taxonomy" id="1095629"/>
    <lineage>
        <taxon>Eukaryota</taxon>
        <taxon>Fungi</taxon>
        <taxon>Dikarya</taxon>
        <taxon>Basidiomycota</taxon>
        <taxon>Agaricomycotina</taxon>
        <taxon>Agaricomycetes</taxon>
        <taxon>Agaricomycetidae</taxon>
        <taxon>Agaricales</taxon>
        <taxon>Agaricineae</taxon>
        <taxon>Hydnangiaceae</taxon>
        <taxon>Laccaria</taxon>
    </lineage>
</organism>
<keyword evidence="3" id="KW-0808">Transferase</keyword>
<keyword evidence="5" id="KW-0418">Kinase</keyword>
<dbReference type="EC" id="2.7.11.11" evidence="1"/>
<dbReference type="InterPro" id="IPR011009">
    <property type="entry name" value="Kinase-like_dom_sf"/>
</dbReference>
<evidence type="ECO:0000256" key="5">
    <source>
        <dbReference type="ARBA" id="ARBA00022777"/>
    </source>
</evidence>
<dbReference type="InterPro" id="IPR008271">
    <property type="entry name" value="Ser/Thr_kinase_AS"/>
</dbReference>
<dbReference type="GO" id="GO:0005952">
    <property type="term" value="C:cAMP-dependent protein kinase complex"/>
    <property type="evidence" value="ECO:0007669"/>
    <property type="project" value="TreeGrafter"/>
</dbReference>
<protein>
    <recommendedName>
        <fullName evidence="1">cAMP-dependent protein kinase</fullName>
        <ecNumber evidence="1">2.7.11.11</ecNumber>
    </recommendedName>
</protein>
<dbReference type="PANTHER" id="PTHR24353">
    <property type="entry name" value="CYCLIC NUCLEOTIDE-DEPENDENT PROTEIN KINASE"/>
    <property type="match status" value="1"/>
</dbReference>
<dbReference type="Proteomes" id="UP000054477">
    <property type="component" value="Unassembled WGS sequence"/>
</dbReference>